<keyword evidence="3" id="KW-0449">Lipoprotein</keyword>
<evidence type="ECO:0000256" key="1">
    <source>
        <dbReference type="ARBA" id="ARBA00022741"/>
    </source>
</evidence>
<dbReference type="SMART" id="SM00176">
    <property type="entry name" value="RAN"/>
    <property type="match status" value="1"/>
</dbReference>
<feature type="compositionally biased region" description="Basic residues" evidence="4">
    <location>
        <begin position="261"/>
        <end position="274"/>
    </location>
</feature>
<dbReference type="NCBIfam" id="TIGR00231">
    <property type="entry name" value="small_GTP"/>
    <property type="match status" value="1"/>
</dbReference>
<dbReference type="PROSITE" id="PS51419">
    <property type="entry name" value="RAB"/>
    <property type="match status" value="1"/>
</dbReference>
<dbReference type="AlphaFoldDB" id="A0AAW1F253"/>
<dbReference type="CDD" id="cd00154">
    <property type="entry name" value="Rab"/>
    <property type="match status" value="1"/>
</dbReference>
<dbReference type="InterPro" id="IPR050227">
    <property type="entry name" value="Rab"/>
</dbReference>
<dbReference type="SUPFAM" id="SSF52540">
    <property type="entry name" value="P-loop containing nucleoside triphosphate hydrolases"/>
    <property type="match status" value="1"/>
</dbReference>
<dbReference type="Proteomes" id="UP001488805">
    <property type="component" value="Unassembled WGS sequence"/>
</dbReference>
<comment type="caution">
    <text evidence="5">The sequence shown here is derived from an EMBL/GenBank/DDBJ whole genome shotgun (WGS) entry which is preliminary data.</text>
</comment>
<evidence type="ECO:0000256" key="4">
    <source>
        <dbReference type="SAM" id="MobiDB-lite"/>
    </source>
</evidence>
<feature type="compositionally biased region" description="Basic and acidic residues" evidence="4">
    <location>
        <begin position="9"/>
        <end position="29"/>
    </location>
</feature>
<feature type="compositionally biased region" description="Basic and acidic residues" evidence="4">
    <location>
        <begin position="151"/>
        <end position="161"/>
    </location>
</feature>
<evidence type="ECO:0000313" key="5">
    <source>
        <dbReference type="EMBL" id="KAK9528936.1"/>
    </source>
</evidence>
<dbReference type="InterPro" id="IPR027417">
    <property type="entry name" value="P-loop_NTPase"/>
</dbReference>
<feature type="compositionally biased region" description="Basic and acidic residues" evidence="4">
    <location>
        <begin position="284"/>
        <end position="312"/>
    </location>
</feature>
<feature type="region of interest" description="Disordered" evidence="4">
    <location>
        <begin position="1"/>
        <end position="29"/>
    </location>
</feature>
<dbReference type="SMART" id="SM00173">
    <property type="entry name" value="RAS"/>
    <property type="match status" value="1"/>
</dbReference>
<gene>
    <name evidence="5" type="ORF">VZT92_013063</name>
</gene>
<feature type="region of interest" description="Disordered" evidence="4">
    <location>
        <begin position="49"/>
        <end position="351"/>
    </location>
</feature>
<feature type="compositionally biased region" description="Basic and acidic residues" evidence="4">
    <location>
        <begin position="336"/>
        <end position="349"/>
    </location>
</feature>
<dbReference type="PANTHER" id="PTHR47977">
    <property type="entry name" value="RAS-RELATED PROTEIN RAB"/>
    <property type="match status" value="1"/>
</dbReference>
<dbReference type="InterPro" id="IPR005225">
    <property type="entry name" value="Small_GTP-bd"/>
</dbReference>
<keyword evidence="6" id="KW-1185">Reference proteome</keyword>
<name>A0AAW1F253_ZOAVI</name>
<dbReference type="GO" id="GO:0005525">
    <property type="term" value="F:GTP binding"/>
    <property type="evidence" value="ECO:0007669"/>
    <property type="project" value="UniProtKB-KW"/>
</dbReference>
<evidence type="ECO:0000256" key="2">
    <source>
        <dbReference type="ARBA" id="ARBA00023134"/>
    </source>
</evidence>
<evidence type="ECO:0000256" key="3">
    <source>
        <dbReference type="ARBA" id="ARBA00023288"/>
    </source>
</evidence>
<reference evidence="5 6" key="1">
    <citation type="journal article" date="2024" name="Genome Biol. Evol.">
        <title>Chromosome-level genome assembly of the viviparous eelpout Zoarces viviparus.</title>
        <authorList>
            <person name="Fuhrmann N."/>
            <person name="Brasseur M.V."/>
            <person name="Bakowski C.E."/>
            <person name="Podsiadlowski L."/>
            <person name="Prost S."/>
            <person name="Krehenwinkel H."/>
            <person name="Mayer C."/>
        </authorList>
    </citation>
    <scope>NUCLEOTIDE SEQUENCE [LARGE SCALE GENOMIC DNA]</scope>
    <source>
        <strain evidence="5">NO-MEL_2022_Ind0_liver</strain>
    </source>
</reference>
<dbReference type="GO" id="GO:0003924">
    <property type="term" value="F:GTPase activity"/>
    <property type="evidence" value="ECO:0007669"/>
    <property type="project" value="InterPro"/>
</dbReference>
<dbReference type="PRINTS" id="PR00449">
    <property type="entry name" value="RASTRNSFRMNG"/>
</dbReference>
<feature type="compositionally biased region" description="Polar residues" evidence="4">
    <location>
        <begin position="116"/>
        <end position="131"/>
    </location>
</feature>
<keyword evidence="1" id="KW-0547">Nucleotide-binding</keyword>
<protein>
    <submittedName>
        <fullName evidence="5">Uncharacterized protein</fullName>
    </submittedName>
</protein>
<evidence type="ECO:0000313" key="6">
    <source>
        <dbReference type="Proteomes" id="UP001488805"/>
    </source>
</evidence>
<dbReference type="EMBL" id="JBCEZU010000111">
    <property type="protein sequence ID" value="KAK9528936.1"/>
    <property type="molecule type" value="Genomic_DNA"/>
</dbReference>
<dbReference type="Pfam" id="PF00071">
    <property type="entry name" value="Ras"/>
    <property type="match status" value="1"/>
</dbReference>
<feature type="compositionally biased region" description="Polar residues" evidence="4">
    <location>
        <begin position="49"/>
        <end position="88"/>
    </location>
</feature>
<proteinExistence type="predicted"/>
<feature type="compositionally biased region" description="Basic and acidic residues" evidence="4">
    <location>
        <begin position="184"/>
        <end position="198"/>
    </location>
</feature>
<accession>A0AAW1F253</accession>
<dbReference type="PROSITE" id="PS51420">
    <property type="entry name" value="RHO"/>
    <property type="match status" value="1"/>
</dbReference>
<dbReference type="InterPro" id="IPR001806">
    <property type="entry name" value="Small_GTPase"/>
</dbReference>
<sequence length="565" mass="62947">MGSTRRTQLHKEPEETRVETKESDKEADMRMFDTMEVVEELTMIATAEVSQNENANPSLSLVQQETNETSTVDGKGQKLQSSDLQSKVISDIDYSKGLPPEQSASKQELDNANEGAHNTNLKMKNASSHLDSTSRRRKMGSTRRNLGTGTKQEDLHQKQDVNDEATETATNVRDVKTESSSSIIRDELQLHVKPKESGTKTMEYSETGESHKPLAHQTFEENPVSQGQPLETEPQLTPSYLPAVPSTSPKHDLISESASGGRRRKMGSHRKSHGHQNYENQTAKGDRITDTQNERSIREESAIKTEELREECLGPDQIPKVDESHKNPSSNLSASKEGEHSRPVSEKTPEPVTPVQHHYAEIQSQQNVSLGRRADLRSNAYNVMMVGDSSVGKTSFMKRAQSGKFSLDLSASVGLDSCMWTVVVEGKPVVLELWDTAGQERFHSITRQIFHKAHAFLLMYDITSSQSFSAVSYWAKCIQEGAAESVTILLVGNKSDRAERQVKTQEAEILAKEHNFEFMECSAATGENVVESLETVARMLSQNADTRDDAMVLHKEPQRKTSRCC</sequence>
<dbReference type="PROSITE" id="PS51421">
    <property type="entry name" value="RAS"/>
    <property type="match status" value="1"/>
</dbReference>
<organism evidence="5 6">
    <name type="scientific">Zoarces viviparus</name>
    <name type="common">Viviparous eelpout</name>
    <name type="synonym">Blennius viviparus</name>
    <dbReference type="NCBI Taxonomy" id="48416"/>
    <lineage>
        <taxon>Eukaryota</taxon>
        <taxon>Metazoa</taxon>
        <taxon>Chordata</taxon>
        <taxon>Craniata</taxon>
        <taxon>Vertebrata</taxon>
        <taxon>Euteleostomi</taxon>
        <taxon>Actinopterygii</taxon>
        <taxon>Neopterygii</taxon>
        <taxon>Teleostei</taxon>
        <taxon>Neoteleostei</taxon>
        <taxon>Acanthomorphata</taxon>
        <taxon>Eupercaria</taxon>
        <taxon>Perciformes</taxon>
        <taxon>Cottioidei</taxon>
        <taxon>Zoarcales</taxon>
        <taxon>Zoarcidae</taxon>
        <taxon>Zoarcinae</taxon>
        <taxon>Zoarces</taxon>
    </lineage>
</organism>
<dbReference type="SMART" id="SM00175">
    <property type="entry name" value="RAB"/>
    <property type="match status" value="1"/>
</dbReference>
<feature type="compositionally biased region" description="Polar residues" evidence="4">
    <location>
        <begin position="223"/>
        <end position="238"/>
    </location>
</feature>
<keyword evidence="2" id="KW-0342">GTP-binding</keyword>
<dbReference type="FunFam" id="3.40.50.300:FF:001129">
    <property type="entry name" value="ras-related protein Rab-44 isoform X2"/>
    <property type="match status" value="1"/>
</dbReference>
<dbReference type="SMART" id="SM00174">
    <property type="entry name" value="RHO"/>
    <property type="match status" value="1"/>
</dbReference>
<dbReference type="Gene3D" id="3.40.50.300">
    <property type="entry name" value="P-loop containing nucleotide triphosphate hydrolases"/>
    <property type="match status" value="1"/>
</dbReference>